<organism evidence="3 4">
    <name type="scientific">Prorocentrum cordatum</name>
    <dbReference type="NCBI Taxonomy" id="2364126"/>
    <lineage>
        <taxon>Eukaryota</taxon>
        <taxon>Sar</taxon>
        <taxon>Alveolata</taxon>
        <taxon>Dinophyceae</taxon>
        <taxon>Prorocentrales</taxon>
        <taxon>Prorocentraceae</taxon>
        <taxon>Prorocentrum</taxon>
    </lineage>
</organism>
<keyword evidence="2" id="KW-0560">Oxidoreductase</keyword>
<sequence>MLSCCTRHRLPTAIATRQFRLRRMGGDSEAQRLLAVKQRDVGYLNPGDRDYDQKLTQLWGGPGIRWYHEAVRTFPASYRGSDKVALVTGSCGGIGFYVAKLLAHCGYTVIIPARPGLESEAQGAMSAISEAVPEAKIVIPPSTLDLRSFASVRVFSKSVREAHPCIDVLCLNAGRGGGSSDPREDTGDGHEAIMQVNTTSQWLLACELLPSLQASPKARIVCQSSGARFNVRPEDVHDLDGTGPAAFNAWAQYSLSKACMCLFARALNDRLVAHDVDNVIALVSEPGLTATGVNIQHDLVKSLGLTKRGLNNTNEMHDQAGHHAADGALPMTLASLVGERNEFFCTNGNRCGSLSEAAFKAPLRGRGEPMLWDPAFCDKFWDSANLLTGARWSFA</sequence>
<dbReference type="PANTHER" id="PTHR24320">
    <property type="entry name" value="RETINOL DEHYDROGENASE"/>
    <property type="match status" value="1"/>
</dbReference>
<dbReference type="Pfam" id="PF00106">
    <property type="entry name" value="adh_short"/>
    <property type="match status" value="1"/>
</dbReference>
<evidence type="ECO:0000256" key="2">
    <source>
        <dbReference type="ARBA" id="ARBA00023002"/>
    </source>
</evidence>
<dbReference type="PANTHER" id="PTHR24320:SF148">
    <property type="entry name" value="NAD(P)-BINDING ROSSMANN-FOLD SUPERFAMILY PROTEIN"/>
    <property type="match status" value="1"/>
</dbReference>
<evidence type="ECO:0000256" key="1">
    <source>
        <dbReference type="ARBA" id="ARBA00006484"/>
    </source>
</evidence>
<evidence type="ECO:0008006" key="5">
    <source>
        <dbReference type="Google" id="ProtNLM"/>
    </source>
</evidence>
<name>A0ABN9XQX8_9DINO</name>
<proteinExistence type="inferred from homology"/>
<reference evidence="3" key="1">
    <citation type="submission" date="2023-10" db="EMBL/GenBank/DDBJ databases">
        <authorList>
            <person name="Chen Y."/>
            <person name="Shah S."/>
            <person name="Dougan E. K."/>
            <person name="Thang M."/>
            <person name="Chan C."/>
        </authorList>
    </citation>
    <scope>NUCLEOTIDE SEQUENCE [LARGE SCALE GENOMIC DNA]</scope>
</reference>
<comment type="similarity">
    <text evidence="1">Belongs to the short-chain dehydrogenases/reductases (SDR) family.</text>
</comment>
<dbReference type="PRINTS" id="PR00081">
    <property type="entry name" value="GDHRDH"/>
</dbReference>
<dbReference type="SUPFAM" id="SSF51735">
    <property type="entry name" value="NAD(P)-binding Rossmann-fold domains"/>
    <property type="match status" value="1"/>
</dbReference>
<dbReference type="Proteomes" id="UP001189429">
    <property type="component" value="Unassembled WGS sequence"/>
</dbReference>
<dbReference type="Gene3D" id="3.40.50.720">
    <property type="entry name" value="NAD(P)-binding Rossmann-like Domain"/>
    <property type="match status" value="1"/>
</dbReference>
<accession>A0ABN9XQX8</accession>
<protein>
    <recommendedName>
        <fullName evidence="5">Protochlorophyllide reductase</fullName>
    </recommendedName>
</protein>
<dbReference type="EMBL" id="CAUYUJ010020971">
    <property type="protein sequence ID" value="CAK0901725.1"/>
    <property type="molecule type" value="Genomic_DNA"/>
</dbReference>
<evidence type="ECO:0000313" key="3">
    <source>
        <dbReference type="EMBL" id="CAK0901725.1"/>
    </source>
</evidence>
<dbReference type="InterPro" id="IPR036291">
    <property type="entry name" value="NAD(P)-bd_dom_sf"/>
</dbReference>
<dbReference type="InterPro" id="IPR002347">
    <property type="entry name" value="SDR_fam"/>
</dbReference>
<evidence type="ECO:0000313" key="4">
    <source>
        <dbReference type="Proteomes" id="UP001189429"/>
    </source>
</evidence>
<comment type="caution">
    <text evidence="3">The sequence shown here is derived from an EMBL/GenBank/DDBJ whole genome shotgun (WGS) entry which is preliminary data.</text>
</comment>
<keyword evidence="4" id="KW-1185">Reference proteome</keyword>
<gene>
    <name evidence="3" type="ORF">PCOR1329_LOCUS78583</name>
</gene>